<dbReference type="Gene3D" id="3.40.50.1820">
    <property type="entry name" value="alpha/beta hydrolase"/>
    <property type="match status" value="1"/>
</dbReference>
<dbReference type="SUPFAM" id="SSF53474">
    <property type="entry name" value="alpha/beta-Hydrolases"/>
    <property type="match status" value="1"/>
</dbReference>
<evidence type="ECO:0000313" key="3">
    <source>
        <dbReference type="Proteomes" id="UP000244496"/>
    </source>
</evidence>
<evidence type="ECO:0000313" key="2">
    <source>
        <dbReference type="EMBL" id="AWB50553.1"/>
    </source>
</evidence>
<dbReference type="KEGG" id="geh:HYN69_18265"/>
<dbReference type="EMBL" id="CP028919">
    <property type="protein sequence ID" value="AWB50553.1"/>
    <property type="molecule type" value="Genomic_DNA"/>
</dbReference>
<proteinExistence type="predicted"/>
<name>A0A2S0URY5_9RHOB</name>
<keyword evidence="2" id="KW-0614">Plasmid</keyword>
<dbReference type="GO" id="GO:0016020">
    <property type="term" value="C:membrane"/>
    <property type="evidence" value="ECO:0007669"/>
    <property type="project" value="TreeGrafter"/>
</dbReference>
<organism evidence="2 3">
    <name type="scientific">Paragemmobacter aquarius</name>
    <dbReference type="NCBI Taxonomy" id="2169400"/>
    <lineage>
        <taxon>Bacteria</taxon>
        <taxon>Pseudomonadati</taxon>
        <taxon>Pseudomonadota</taxon>
        <taxon>Alphaproteobacteria</taxon>
        <taxon>Rhodobacterales</taxon>
        <taxon>Paracoccaceae</taxon>
        <taxon>Paragemmobacter</taxon>
    </lineage>
</organism>
<sequence>MAQARSTKAPVICLHGFPGLPSHWDHFATELPDDREVYSLPMPWLQRSGVAKTGFASVLNYIASVAKAALTGPAHFVGHDLGGVALYWLARTDFREHMKSLTFIAAPHPFSYQRFMASDEGASKSGYIDSILQSRDDAVLADCLLAGITGSDTAVTGDIGAALRATDFAALRALYAQIRQARPHEPQKGACRLDCPVAMIHAKDDRYLPAGLMQDSAARFACSGATLGLSGDSHYPHLTDPARVAQFAEGFWNAFEP</sequence>
<geneLocation type="plasmid" evidence="2">
    <name>unnamed1</name>
</geneLocation>
<dbReference type="OrthoDB" id="9804723at2"/>
<evidence type="ECO:0000259" key="1">
    <source>
        <dbReference type="Pfam" id="PF12697"/>
    </source>
</evidence>
<dbReference type="RefSeq" id="WP_108437360.1">
    <property type="nucleotide sequence ID" value="NZ_CP028919.1"/>
</dbReference>
<dbReference type="PANTHER" id="PTHR43798">
    <property type="entry name" value="MONOACYLGLYCEROL LIPASE"/>
    <property type="match status" value="1"/>
</dbReference>
<feature type="domain" description="AB hydrolase-1" evidence="1">
    <location>
        <begin position="11"/>
        <end position="246"/>
    </location>
</feature>
<dbReference type="AlphaFoldDB" id="A0A2S0URY5"/>
<dbReference type="InterPro" id="IPR000073">
    <property type="entry name" value="AB_hydrolase_1"/>
</dbReference>
<dbReference type="InterPro" id="IPR050266">
    <property type="entry name" value="AB_hydrolase_sf"/>
</dbReference>
<dbReference type="InterPro" id="IPR029058">
    <property type="entry name" value="AB_hydrolase_fold"/>
</dbReference>
<gene>
    <name evidence="2" type="ORF">HYN69_18265</name>
</gene>
<accession>A0A2S0URY5</accession>
<dbReference type="PANTHER" id="PTHR43798:SF33">
    <property type="entry name" value="HYDROLASE, PUTATIVE (AFU_ORTHOLOGUE AFUA_2G14860)-RELATED"/>
    <property type="match status" value="1"/>
</dbReference>
<protein>
    <recommendedName>
        <fullName evidence="1">AB hydrolase-1 domain-containing protein</fullName>
    </recommendedName>
</protein>
<dbReference type="Proteomes" id="UP000244496">
    <property type="component" value="Plasmid unnamed1"/>
</dbReference>
<dbReference type="Pfam" id="PF12697">
    <property type="entry name" value="Abhydrolase_6"/>
    <property type="match status" value="1"/>
</dbReference>
<keyword evidence="3" id="KW-1185">Reference proteome</keyword>
<reference evidence="2 3" key="1">
    <citation type="submission" date="2018-04" db="EMBL/GenBank/DDBJ databases">
        <title>Genome sequencing of Gemmobacter.</title>
        <authorList>
            <person name="Yi H."/>
            <person name="Baek M.-G."/>
        </authorList>
    </citation>
    <scope>NUCLEOTIDE SEQUENCE [LARGE SCALE GENOMIC DNA]</scope>
    <source>
        <strain evidence="2 3">HYN0069</strain>
        <plasmid evidence="3">Plasmid unnamed1</plasmid>
    </source>
</reference>